<gene>
    <name evidence="1" type="ORF">NM208_g3612</name>
</gene>
<accession>A0ACC1SNH5</accession>
<evidence type="ECO:0000313" key="1">
    <source>
        <dbReference type="EMBL" id="KAJ3543374.1"/>
    </source>
</evidence>
<dbReference type="Proteomes" id="UP001148629">
    <property type="component" value="Unassembled WGS sequence"/>
</dbReference>
<sequence>MAWKQWAVIKVKNNTTKDTIILRFPKWKERWGWTFAAVEGDDWTRNEVSLETLEGQLIRPGGGSFSYGHTGNADQTNGCSADLELWAVEDSKNTTSRIAFQLTMDGVDGMAPGLVPSRTRMRGPRTPDFGYKTRHFSLSLTEVDQATKNILMIVREMVVLFSQSSTTFNMESRQDGITEVPGTVALVDLLKAKESTNDKGDIILHPQPSNDPEAPLNWSHMRRNISILVTVVWCTVAQASQTWPGPAFAIWIKELGIPLEDLNNGTAIIIFLSGFGIMFMQTWALKYGRRAPYLLGSAFMLAATGFGTAMHSSGYWYAFCILAGFGTSPSFCVTEQSLLDVSFLHQRGTILSIYSFAVGVGAFTSPIVAGAIIENQGWHWCFYMLFLFLGLAALLVAVAGPETLFVREVYGTEANGPVPTISNEDFTAKEKGASVKDSNDSPTTVESQHRTLIASRSGWKRYVSSLTLFRRDTSNTVPFFKLMLQPFMLLQLPSVAWMSIMLSVQSFLVTLVINTQSAFFSGPPYNFSTQQVGFLNFALLIGIAFGIVWGGPLTDILMLRLARRRGGVSEAEDRLWMYIIVPFTIGGGILLWGVLSSYGIHWVGPCFGLILLGFSLSSLLPIAQGYVLDSYPELLGEIVQVSNILRNVIGGALTFAITPWIKHNGARTASILMAMLCVVLNLSVFIFLWKGKAIRRYSKGTYLRLLETSGAY</sequence>
<proteinExistence type="predicted"/>
<reference evidence="1" key="1">
    <citation type="submission" date="2022-08" db="EMBL/GenBank/DDBJ databases">
        <title>Genome Sequence of Fusarium decemcellulare.</title>
        <authorList>
            <person name="Buettner E."/>
        </authorList>
    </citation>
    <scope>NUCLEOTIDE SEQUENCE</scope>
    <source>
        <strain evidence="1">Babe19</strain>
    </source>
</reference>
<dbReference type="EMBL" id="JANRMS010000247">
    <property type="protein sequence ID" value="KAJ3543374.1"/>
    <property type="molecule type" value="Genomic_DNA"/>
</dbReference>
<keyword evidence="2" id="KW-1185">Reference proteome</keyword>
<protein>
    <submittedName>
        <fullName evidence="1">Uncharacterized protein</fullName>
    </submittedName>
</protein>
<comment type="caution">
    <text evidence="1">The sequence shown here is derived from an EMBL/GenBank/DDBJ whole genome shotgun (WGS) entry which is preliminary data.</text>
</comment>
<name>A0ACC1SNH5_9HYPO</name>
<evidence type="ECO:0000313" key="2">
    <source>
        <dbReference type="Proteomes" id="UP001148629"/>
    </source>
</evidence>
<organism evidence="1 2">
    <name type="scientific">Fusarium decemcellulare</name>
    <dbReference type="NCBI Taxonomy" id="57161"/>
    <lineage>
        <taxon>Eukaryota</taxon>
        <taxon>Fungi</taxon>
        <taxon>Dikarya</taxon>
        <taxon>Ascomycota</taxon>
        <taxon>Pezizomycotina</taxon>
        <taxon>Sordariomycetes</taxon>
        <taxon>Hypocreomycetidae</taxon>
        <taxon>Hypocreales</taxon>
        <taxon>Nectriaceae</taxon>
        <taxon>Fusarium</taxon>
        <taxon>Fusarium decemcellulare species complex</taxon>
    </lineage>
</organism>